<sequence>DGTWKDFSTGLFFASQMTRLREANVPVVIVRGNHDAASSITKSLSL</sequence>
<accession>X1JEH2</accession>
<dbReference type="InterPro" id="IPR029052">
    <property type="entry name" value="Metallo-depent_PP-like"/>
</dbReference>
<gene>
    <name evidence="1" type="ORF">S03H2_72760</name>
</gene>
<evidence type="ECO:0008006" key="2">
    <source>
        <dbReference type="Google" id="ProtNLM"/>
    </source>
</evidence>
<feature type="non-terminal residue" evidence="1">
    <location>
        <position position="1"/>
    </location>
</feature>
<name>X1JEH2_9ZZZZ</name>
<evidence type="ECO:0000313" key="1">
    <source>
        <dbReference type="EMBL" id="GAH93091.1"/>
    </source>
</evidence>
<dbReference type="SUPFAM" id="SSF56300">
    <property type="entry name" value="Metallo-dependent phosphatases"/>
    <property type="match status" value="1"/>
</dbReference>
<proteinExistence type="predicted"/>
<organism evidence="1">
    <name type="scientific">marine sediment metagenome</name>
    <dbReference type="NCBI Taxonomy" id="412755"/>
    <lineage>
        <taxon>unclassified sequences</taxon>
        <taxon>metagenomes</taxon>
        <taxon>ecological metagenomes</taxon>
    </lineage>
</organism>
<comment type="caution">
    <text evidence="1">The sequence shown here is derived from an EMBL/GenBank/DDBJ whole genome shotgun (WGS) entry which is preliminary data.</text>
</comment>
<dbReference type="AlphaFoldDB" id="X1JEH2"/>
<dbReference type="EMBL" id="BARU01049411">
    <property type="protein sequence ID" value="GAH93091.1"/>
    <property type="molecule type" value="Genomic_DNA"/>
</dbReference>
<reference evidence="1" key="1">
    <citation type="journal article" date="2014" name="Front. Microbiol.">
        <title>High frequency of phylogenetically diverse reductive dehalogenase-homologous genes in deep subseafloor sedimentary metagenomes.</title>
        <authorList>
            <person name="Kawai M."/>
            <person name="Futagami T."/>
            <person name="Toyoda A."/>
            <person name="Takaki Y."/>
            <person name="Nishi S."/>
            <person name="Hori S."/>
            <person name="Arai W."/>
            <person name="Tsubouchi T."/>
            <person name="Morono Y."/>
            <person name="Uchiyama I."/>
            <person name="Ito T."/>
            <person name="Fujiyama A."/>
            <person name="Inagaki F."/>
            <person name="Takami H."/>
        </authorList>
    </citation>
    <scope>NUCLEOTIDE SEQUENCE</scope>
    <source>
        <strain evidence="1">Expedition CK06-06</strain>
    </source>
</reference>
<dbReference type="Gene3D" id="3.60.21.10">
    <property type="match status" value="1"/>
</dbReference>
<protein>
    <recommendedName>
        <fullName evidence="2">Calcineurin-like phosphoesterase domain-containing protein</fullName>
    </recommendedName>
</protein>
<feature type="non-terminal residue" evidence="1">
    <location>
        <position position="46"/>
    </location>
</feature>